<dbReference type="Proteomes" id="UP000800097">
    <property type="component" value="Unassembled WGS sequence"/>
</dbReference>
<dbReference type="AlphaFoldDB" id="A0A6A6JJ21"/>
<evidence type="ECO:0000313" key="3">
    <source>
        <dbReference type="Proteomes" id="UP000800097"/>
    </source>
</evidence>
<keyword evidence="3" id="KW-1185">Reference proteome</keyword>
<evidence type="ECO:0000256" key="1">
    <source>
        <dbReference type="SAM" id="MobiDB-lite"/>
    </source>
</evidence>
<protein>
    <submittedName>
        <fullName evidence="2">Uncharacterized protein</fullName>
    </submittedName>
</protein>
<evidence type="ECO:0000313" key="2">
    <source>
        <dbReference type="EMBL" id="KAF2275666.1"/>
    </source>
</evidence>
<gene>
    <name evidence="2" type="ORF">EI97DRAFT_69100</name>
</gene>
<dbReference type="GeneID" id="54556178"/>
<accession>A0A6A6JJ21</accession>
<organism evidence="2 3">
    <name type="scientific">Westerdykella ornata</name>
    <dbReference type="NCBI Taxonomy" id="318751"/>
    <lineage>
        <taxon>Eukaryota</taxon>
        <taxon>Fungi</taxon>
        <taxon>Dikarya</taxon>
        <taxon>Ascomycota</taxon>
        <taxon>Pezizomycotina</taxon>
        <taxon>Dothideomycetes</taxon>
        <taxon>Pleosporomycetidae</taxon>
        <taxon>Pleosporales</taxon>
        <taxon>Sporormiaceae</taxon>
        <taxon>Westerdykella</taxon>
    </lineage>
</organism>
<name>A0A6A6JJ21_WESOR</name>
<sequence length="161" mass="18147">MPVQHIRNTSHHIRFTSPHLPIRPIILGLSKSRSIQRSEETTLNQSPDKPVPLQHKKRGWDNSRETLSVEVLFLRASAVAEASESGSGNLEVRRRATAGNHQDPATLPPARTQEYPLLLSSHHSVPNHPRTHLRTLIDVFSRTHTQNQQVHLTCSPSPRLN</sequence>
<feature type="compositionally biased region" description="Polar residues" evidence="1">
    <location>
        <begin position="36"/>
        <end position="47"/>
    </location>
</feature>
<dbReference type="RefSeq" id="XP_033653205.1">
    <property type="nucleotide sequence ID" value="XM_033803003.1"/>
</dbReference>
<reference evidence="2" key="1">
    <citation type="journal article" date="2020" name="Stud. Mycol.">
        <title>101 Dothideomycetes genomes: a test case for predicting lifestyles and emergence of pathogens.</title>
        <authorList>
            <person name="Haridas S."/>
            <person name="Albert R."/>
            <person name="Binder M."/>
            <person name="Bloem J."/>
            <person name="Labutti K."/>
            <person name="Salamov A."/>
            <person name="Andreopoulos B."/>
            <person name="Baker S."/>
            <person name="Barry K."/>
            <person name="Bills G."/>
            <person name="Bluhm B."/>
            <person name="Cannon C."/>
            <person name="Castanera R."/>
            <person name="Culley D."/>
            <person name="Daum C."/>
            <person name="Ezra D."/>
            <person name="Gonzalez J."/>
            <person name="Henrissat B."/>
            <person name="Kuo A."/>
            <person name="Liang C."/>
            <person name="Lipzen A."/>
            <person name="Lutzoni F."/>
            <person name="Magnuson J."/>
            <person name="Mondo S."/>
            <person name="Nolan M."/>
            <person name="Ohm R."/>
            <person name="Pangilinan J."/>
            <person name="Park H.-J."/>
            <person name="Ramirez L."/>
            <person name="Alfaro M."/>
            <person name="Sun H."/>
            <person name="Tritt A."/>
            <person name="Yoshinaga Y."/>
            <person name="Zwiers L.-H."/>
            <person name="Turgeon B."/>
            <person name="Goodwin S."/>
            <person name="Spatafora J."/>
            <person name="Crous P."/>
            <person name="Grigoriev I."/>
        </authorList>
    </citation>
    <scope>NUCLEOTIDE SEQUENCE</scope>
    <source>
        <strain evidence="2">CBS 379.55</strain>
    </source>
</reference>
<dbReference type="EMBL" id="ML986496">
    <property type="protein sequence ID" value="KAF2275666.1"/>
    <property type="molecule type" value="Genomic_DNA"/>
</dbReference>
<proteinExistence type="predicted"/>
<feature type="region of interest" description="Disordered" evidence="1">
    <location>
        <begin position="36"/>
        <end position="60"/>
    </location>
</feature>